<evidence type="ECO:0000259" key="3">
    <source>
        <dbReference type="Pfam" id="PF03119"/>
    </source>
</evidence>
<comment type="caution">
    <text evidence="4">The sequence shown here is derived from an EMBL/GenBank/DDBJ whole genome shotgun (WGS) entry which is preliminary data.</text>
</comment>
<dbReference type="Proteomes" id="UP001341444">
    <property type="component" value="Unassembled WGS sequence"/>
</dbReference>
<dbReference type="EMBL" id="JARMAB010000009">
    <property type="protein sequence ID" value="MED1203039.1"/>
    <property type="molecule type" value="Genomic_DNA"/>
</dbReference>
<accession>A0ABU6MFH0</accession>
<organism evidence="4 5">
    <name type="scientific">Heyndrickxia acidicola</name>
    <dbReference type="NCBI Taxonomy" id="209389"/>
    <lineage>
        <taxon>Bacteria</taxon>
        <taxon>Bacillati</taxon>
        <taxon>Bacillota</taxon>
        <taxon>Bacilli</taxon>
        <taxon>Bacillales</taxon>
        <taxon>Bacillaceae</taxon>
        <taxon>Heyndrickxia</taxon>
    </lineage>
</organism>
<gene>
    <name evidence="4" type="ORF">P4T90_08015</name>
</gene>
<dbReference type="Pfam" id="PF03119">
    <property type="entry name" value="DNA_ligase_ZBD"/>
    <property type="match status" value="1"/>
</dbReference>
<evidence type="ECO:0000313" key="5">
    <source>
        <dbReference type="Proteomes" id="UP001341444"/>
    </source>
</evidence>
<keyword evidence="5" id="KW-1185">Reference proteome</keyword>
<dbReference type="RefSeq" id="WP_157090664.1">
    <property type="nucleotide sequence ID" value="NZ_JARMAB010000009.1"/>
</dbReference>
<protein>
    <recommendedName>
        <fullName evidence="3">Zinc-finger NAD-dependent DNA ligase C4-type domain-containing protein</fullName>
    </recommendedName>
</protein>
<evidence type="ECO:0000256" key="2">
    <source>
        <dbReference type="ARBA" id="ARBA00022833"/>
    </source>
</evidence>
<dbReference type="InterPro" id="IPR004149">
    <property type="entry name" value="Znf_DNAligase_C4"/>
</dbReference>
<evidence type="ECO:0000256" key="1">
    <source>
        <dbReference type="ARBA" id="ARBA00022723"/>
    </source>
</evidence>
<sequence>MRDILNIGDRSCPVCGQETLIEEGLSTWICLNPDCKEEYSYEELDADTEIEFGD</sequence>
<proteinExistence type="predicted"/>
<keyword evidence="1" id="KW-0479">Metal-binding</keyword>
<keyword evidence="2" id="KW-0862">Zinc</keyword>
<feature type="domain" description="Zinc-finger NAD-dependent DNA ligase C4-type" evidence="3">
    <location>
        <begin position="12"/>
        <end position="36"/>
    </location>
</feature>
<name>A0ABU6MFH0_9BACI</name>
<evidence type="ECO:0000313" key="4">
    <source>
        <dbReference type="EMBL" id="MED1203039.1"/>
    </source>
</evidence>
<reference evidence="4 5" key="1">
    <citation type="submission" date="2023-03" db="EMBL/GenBank/DDBJ databases">
        <title>Bacillus Genome Sequencing.</title>
        <authorList>
            <person name="Dunlap C."/>
        </authorList>
    </citation>
    <scope>NUCLEOTIDE SEQUENCE [LARGE SCALE GENOMIC DNA]</scope>
    <source>
        <strain evidence="4 5">B-23453</strain>
    </source>
</reference>